<evidence type="ECO:0000256" key="6">
    <source>
        <dbReference type="ARBA" id="ARBA00023136"/>
    </source>
</evidence>
<feature type="transmembrane region" description="Helical" evidence="7">
    <location>
        <begin position="135"/>
        <end position="157"/>
    </location>
</feature>
<sequence length="209" mass="23518">MAATTLLRFSLQPSPQTLKSPFLSHTPVPHYNFPTPRISPIKLSNSKPIIVMSSYQPVPATERLISACAYFLPFFNGLQYGRYLFMKYPSLGLLIEPIFPLLKAYRSVPYASFVAFFALYLGVVRNPSFSKYVRFNSMQAVVLDVLLALPLLFQRIFSPGKGLGLQLLVMGYNGIFVFIVFCFLYSLGFCVLGRTPYLPFVADAADRQL</sequence>
<reference evidence="8 9" key="1">
    <citation type="submission" date="2020-10" db="EMBL/GenBank/DDBJ databases">
        <title>The Coptis chinensis genome and diversification of protoberbering-type alkaloids.</title>
        <authorList>
            <person name="Wang B."/>
            <person name="Shu S."/>
            <person name="Song C."/>
            <person name="Liu Y."/>
        </authorList>
    </citation>
    <scope>NUCLEOTIDE SEQUENCE [LARGE SCALE GENOMIC DNA]</scope>
    <source>
        <strain evidence="8">HL-2020</strain>
        <tissue evidence="8">Leaf</tissue>
    </source>
</reference>
<dbReference type="InterPro" id="IPR005691">
    <property type="entry name" value="Tic20"/>
</dbReference>
<keyword evidence="7" id="KW-0150">Chloroplast</keyword>
<evidence type="ECO:0000313" key="9">
    <source>
        <dbReference type="Proteomes" id="UP000631114"/>
    </source>
</evidence>
<evidence type="ECO:0000256" key="2">
    <source>
        <dbReference type="ARBA" id="ARBA00009596"/>
    </source>
</evidence>
<evidence type="ECO:0000313" key="8">
    <source>
        <dbReference type="EMBL" id="KAF9621012.1"/>
    </source>
</evidence>
<evidence type="ECO:0000256" key="3">
    <source>
        <dbReference type="ARBA" id="ARBA00022692"/>
    </source>
</evidence>
<dbReference type="PANTHER" id="PTHR33510:SF5">
    <property type="entry name" value="PROTEIN TIC 20-II, CHLOROPLASTIC"/>
    <property type="match status" value="1"/>
</dbReference>
<feature type="transmembrane region" description="Helical" evidence="7">
    <location>
        <begin position="169"/>
        <end position="192"/>
    </location>
</feature>
<comment type="caution">
    <text evidence="8">The sequence shown here is derived from an EMBL/GenBank/DDBJ whole genome shotgun (WGS) entry which is preliminary data.</text>
</comment>
<dbReference type="AlphaFoldDB" id="A0A835IQU8"/>
<dbReference type="GO" id="GO:0009706">
    <property type="term" value="C:chloroplast inner membrane"/>
    <property type="evidence" value="ECO:0007669"/>
    <property type="project" value="UniProtKB-SubCell"/>
</dbReference>
<keyword evidence="7" id="KW-0934">Plastid</keyword>
<name>A0A835IQU8_9MAGN</name>
<keyword evidence="6 7" id="KW-0472">Membrane</keyword>
<comment type="subcellular location">
    <subcellularLocation>
        <location evidence="1">Plastid</location>
        <location evidence="1">Chloroplast inner membrane</location>
        <topology evidence="1">Multi-pass membrane protein</topology>
    </subcellularLocation>
    <subcellularLocation>
        <location evidence="7">Plastid</location>
        <location evidence="7">Chloroplast membrane</location>
        <topology evidence="7">Multi-pass membrane protein</topology>
    </subcellularLocation>
</comment>
<feature type="transmembrane region" description="Helical" evidence="7">
    <location>
        <begin position="64"/>
        <end position="84"/>
    </location>
</feature>
<comment type="function">
    <text evidence="7">Involved in protein precursor import into chloroplasts.</text>
</comment>
<keyword evidence="9" id="KW-1185">Reference proteome</keyword>
<proteinExistence type="inferred from homology"/>
<evidence type="ECO:0000256" key="4">
    <source>
        <dbReference type="ARBA" id="ARBA00022780"/>
    </source>
</evidence>
<keyword evidence="5 7" id="KW-1133">Transmembrane helix</keyword>
<organism evidence="8 9">
    <name type="scientific">Coptis chinensis</name>
    <dbReference type="NCBI Taxonomy" id="261450"/>
    <lineage>
        <taxon>Eukaryota</taxon>
        <taxon>Viridiplantae</taxon>
        <taxon>Streptophyta</taxon>
        <taxon>Embryophyta</taxon>
        <taxon>Tracheophyta</taxon>
        <taxon>Spermatophyta</taxon>
        <taxon>Magnoliopsida</taxon>
        <taxon>Ranunculales</taxon>
        <taxon>Ranunculaceae</taxon>
        <taxon>Coptidoideae</taxon>
        <taxon>Coptis</taxon>
    </lineage>
</organism>
<feature type="transmembrane region" description="Helical" evidence="7">
    <location>
        <begin position="104"/>
        <end position="123"/>
    </location>
</feature>
<evidence type="ECO:0000256" key="1">
    <source>
        <dbReference type="ARBA" id="ARBA00004478"/>
    </source>
</evidence>
<dbReference type="EMBL" id="JADFTS010000002">
    <property type="protein sequence ID" value="KAF9621012.1"/>
    <property type="molecule type" value="Genomic_DNA"/>
</dbReference>
<dbReference type="PANTHER" id="PTHR33510">
    <property type="entry name" value="PROTEIN TIC 20-II, CHLOROPLASTIC"/>
    <property type="match status" value="1"/>
</dbReference>
<dbReference type="OrthoDB" id="414558at2759"/>
<comment type="similarity">
    <text evidence="2 7">Belongs to the Tic20 family.</text>
</comment>
<evidence type="ECO:0000256" key="7">
    <source>
        <dbReference type="RuleBase" id="RU367003"/>
    </source>
</evidence>
<evidence type="ECO:0000256" key="5">
    <source>
        <dbReference type="ARBA" id="ARBA00022989"/>
    </source>
</evidence>
<dbReference type="Pfam" id="PF16166">
    <property type="entry name" value="TIC20"/>
    <property type="match status" value="1"/>
</dbReference>
<gene>
    <name evidence="8" type="ORF">IFM89_015834</name>
</gene>
<accession>A0A835IQU8</accession>
<protein>
    <recommendedName>
        <fullName evidence="7">Protein TIC 20</fullName>
    </recommendedName>
</protein>
<dbReference type="Proteomes" id="UP000631114">
    <property type="component" value="Unassembled WGS sequence"/>
</dbReference>
<keyword evidence="3 7" id="KW-0812">Transmembrane</keyword>
<keyword evidence="4" id="KW-1001">Plastid inner membrane</keyword>